<keyword evidence="3" id="KW-1185">Reference proteome</keyword>
<feature type="compositionally biased region" description="Polar residues" evidence="1">
    <location>
        <begin position="11"/>
        <end position="20"/>
    </location>
</feature>
<accession>A0A9P8N6G9</accession>
<dbReference type="GeneID" id="68349476"/>
<evidence type="ECO:0000256" key="1">
    <source>
        <dbReference type="SAM" id="MobiDB-lite"/>
    </source>
</evidence>
<dbReference type="RefSeq" id="XP_044725218.1">
    <property type="nucleotide sequence ID" value="XM_044858818.1"/>
</dbReference>
<evidence type="ECO:0000313" key="2">
    <source>
        <dbReference type="EMBL" id="KAH0967705.1"/>
    </source>
</evidence>
<dbReference type="EMBL" id="JAIZPD010000001">
    <property type="protein sequence ID" value="KAH0967705.1"/>
    <property type="molecule type" value="Genomic_DNA"/>
</dbReference>
<proteinExistence type="predicted"/>
<dbReference type="Proteomes" id="UP000824596">
    <property type="component" value="Unassembled WGS sequence"/>
</dbReference>
<feature type="region of interest" description="Disordered" evidence="1">
    <location>
        <begin position="1"/>
        <end position="36"/>
    </location>
</feature>
<comment type="caution">
    <text evidence="2">The sequence shown here is derived from an EMBL/GenBank/DDBJ whole genome shotgun (WGS) entry which is preliminary data.</text>
</comment>
<dbReference type="OrthoDB" id="5343383at2759"/>
<gene>
    <name evidence="2" type="ORF">HRG_00347</name>
</gene>
<reference evidence="2" key="1">
    <citation type="submission" date="2021-09" db="EMBL/GenBank/DDBJ databases">
        <title>A high-quality genome of the endoparasitic fungus Hirsutella rhossiliensis with a comparison of Hirsutella genomes reveals transposable elements contributing to genome size variation.</title>
        <authorList>
            <person name="Lin R."/>
            <person name="Jiao Y."/>
            <person name="Sun X."/>
            <person name="Ling J."/>
            <person name="Xie B."/>
            <person name="Cheng X."/>
        </authorList>
    </citation>
    <scope>NUCLEOTIDE SEQUENCE</scope>
    <source>
        <strain evidence="2">HR02</strain>
    </source>
</reference>
<evidence type="ECO:0000313" key="3">
    <source>
        <dbReference type="Proteomes" id="UP000824596"/>
    </source>
</evidence>
<name>A0A9P8N6G9_9HYPO</name>
<organism evidence="2 3">
    <name type="scientific">Hirsutella rhossiliensis</name>
    <dbReference type="NCBI Taxonomy" id="111463"/>
    <lineage>
        <taxon>Eukaryota</taxon>
        <taxon>Fungi</taxon>
        <taxon>Dikarya</taxon>
        <taxon>Ascomycota</taxon>
        <taxon>Pezizomycotina</taxon>
        <taxon>Sordariomycetes</taxon>
        <taxon>Hypocreomycetidae</taxon>
        <taxon>Hypocreales</taxon>
        <taxon>Ophiocordycipitaceae</taxon>
        <taxon>Hirsutella</taxon>
    </lineage>
</organism>
<dbReference type="AlphaFoldDB" id="A0A9P8N6G9"/>
<protein>
    <submittedName>
        <fullName evidence="2">Uncharacterized protein</fullName>
    </submittedName>
</protein>
<sequence>MCSASPPVSEDATSTASSSPGRPRYTPEKNTVPPAGGWPHMTKEYCAGFKSDYTVQVLRHLPYFEKRRDDEAAVHYKSHLIDYIAWTTEDCAAGDQAVDCFEFRDDENDLVDAADVFYFAEGCQLYGRYMWLMVADGSVVEELVRSDNILNYDVGLYFEELKAAYRSLKLIPCFGKKTLEADNVPEVAVDITKEQVYAQPQDWGTDLDVQYIRQVYRQHGWPDAFQRDEAKKAIDDLIQSMPEERDSWMWEFTFL</sequence>